<organism evidence="1 2">
    <name type="scientific">Cronartium quercuum f. sp. fusiforme G11</name>
    <dbReference type="NCBI Taxonomy" id="708437"/>
    <lineage>
        <taxon>Eukaryota</taxon>
        <taxon>Fungi</taxon>
        <taxon>Dikarya</taxon>
        <taxon>Basidiomycota</taxon>
        <taxon>Pucciniomycotina</taxon>
        <taxon>Pucciniomycetes</taxon>
        <taxon>Pucciniales</taxon>
        <taxon>Coleosporiaceae</taxon>
        <taxon>Cronartium</taxon>
    </lineage>
</organism>
<dbReference type="EMBL" id="MU167525">
    <property type="protein sequence ID" value="KAG0139770.1"/>
    <property type="molecule type" value="Genomic_DNA"/>
</dbReference>
<evidence type="ECO:0000313" key="2">
    <source>
        <dbReference type="Proteomes" id="UP000886653"/>
    </source>
</evidence>
<name>A0A9P6N5M7_9BASI</name>
<dbReference type="AlphaFoldDB" id="A0A9P6N5M7"/>
<proteinExistence type="predicted"/>
<comment type="caution">
    <text evidence="1">The sequence shown here is derived from an EMBL/GenBank/DDBJ whole genome shotgun (WGS) entry which is preliminary data.</text>
</comment>
<gene>
    <name evidence="1" type="ORF">CROQUDRAFT_101075</name>
</gene>
<dbReference type="Proteomes" id="UP000886653">
    <property type="component" value="Unassembled WGS sequence"/>
</dbReference>
<reference evidence="1" key="1">
    <citation type="submission" date="2013-11" db="EMBL/GenBank/DDBJ databases">
        <title>Genome sequence of the fusiform rust pathogen reveals effectors for host alternation and coevolution with pine.</title>
        <authorList>
            <consortium name="DOE Joint Genome Institute"/>
            <person name="Smith K."/>
            <person name="Pendleton A."/>
            <person name="Kubisiak T."/>
            <person name="Anderson C."/>
            <person name="Salamov A."/>
            <person name="Aerts A."/>
            <person name="Riley R."/>
            <person name="Clum A."/>
            <person name="Lindquist E."/>
            <person name="Ence D."/>
            <person name="Campbell M."/>
            <person name="Kronenberg Z."/>
            <person name="Feau N."/>
            <person name="Dhillon B."/>
            <person name="Hamelin R."/>
            <person name="Burleigh J."/>
            <person name="Smith J."/>
            <person name="Yandell M."/>
            <person name="Nelson C."/>
            <person name="Grigoriev I."/>
            <person name="Davis J."/>
        </authorList>
    </citation>
    <scope>NUCLEOTIDE SEQUENCE</scope>
    <source>
        <strain evidence="1">G11</strain>
    </source>
</reference>
<evidence type="ECO:0000313" key="1">
    <source>
        <dbReference type="EMBL" id="KAG0139770.1"/>
    </source>
</evidence>
<protein>
    <submittedName>
        <fullName evidence="1">Uncharacterized protein</fullName>
    </submittedName>
</protein>
<accession>A0A9P6N5M7</accession>
<sequence>MPHRMIQQRPKPPPKNAEINKFKAASLIIHKALGKEPFKGMSNALIFQNSSLI</sequence>
<keyword evidence="2" id="KW-1185">Reference proteome</keyword>